<sequence>MSSGQWNASEPKCEEKCSDPSKGTNARVIGNEFYHGKEVEFVCTEDVILIPESSRKLTCENGKWNGSLPSCKASCPSLSKIRNGVINGGDRTHGSLILFTCNGGYQLIGVSSARCDDGQWSETVPRCLAICRQISTIKNGRVVGSGSLEGEKVTFVCNKNYVIVGQRVLRCTGHGRWNASEPRCEETCPDPSKNTNTKVSGNEFYNGKEVEFVCPKDYVLIPKESRKLKCEKGSWKGIIPSCKASCPAMSKIPNGALNSRSRTHGSFIQFVCNGDYQLIGASNARCNDGIWSEKLPRCIAICRKIFSIKNGEVIESRTLEGDEISFVCNENYLLVGENVLRCTSNGRWNASEPKCKVPASWSRWGGWSDCTVSCNTGTKTRRRTCVGTNSVLNDDQRCHGKPLETRDCATWKCPDCNKLCETGKLNSACDTCICDDNTLTGKVKDNAGVLLDNATIALVEFPFKILARTSSTGKFMLNGMCISEDQIIVSRDGYIPQKIRTTKLNPTTATVTAILKKIGKNYNV</sequence>
<keyword evidence="5" id="KW-0325">Glycoprotein</keyword>
<name>A0A6S7JLN1_PARCT</name>
<evidence type="ECO:0000256" key="1">
    <source>
        <dbReference type="ARBA" id="ARBA00022659"/>
    </source>
</evidence>
<gene>
    <name evidence="7" type="ORF">PACLA_8A046434</name>
</gene>
<reference evidence="7" key="1">
    <citation type="submission" date="2020-04" db="EMBL/GenBank/DDBJ databases">
        <authorList>
            <person name="Alioto T."/>
            <person name="Alioto T."/>
            <person name="Gomez Garrido J."/>
        </authorList>
    </citation>
    <scope>NUCLEOTIDE SEQUENCE</scope>
    <source>
        <strain evidence="7">A484AB</strain>
    </source>
</reference>
<dbReference type="PANTHER" id="PTHR46393">
    <property type="entry name" value="SUSHI DOMAIN-CONTAINING PROTEIN"/>
    <property type="match status" value="1"/>
</dbReference>
<dbReference type="SUPFAM" id="SSF57535">
    <property type="entry name" value="Complement control module/SCR domain"/>
    <property type="match status" value="6"/>
</dbReference>
<dbReference type="InterPro" id="IPR035976">
    <property type="entry name" value="Sushi/SCR/CCP_sf"/>
</dbReference>
<dbReference type="Gene3D" id="2.20.100.10">
    <property type="entry name" value="Thrombospondin type-1 (TSP1) repeat"/>
    <property type="match status" value="1"/>
</dbReference>
<dbReference type="PANTHER" id="PTHR46393:SF7">
    <property type="entry name" value="COMPLEMENT C2"/>
    <property type="match status" value="1"/>
</dbReference>
<accession>A0A6S7JLN1</accession>
<dbReference type="Pfam" id="PF00084">
    <property type="entry name" value="Sushi"/>
    <property type="match status" value="6"/>
</dbReference>
<comment type="caution">
    <text evidence="6">Lacks conserved residue(s) required for the propagation of feature annotation.</text>
</comment>
<keyword evidence="1 6" id="KW-0768">Sushi</keyword>
<dbReference type="PROSITE" id="PS50923">
    <property type="entry name" value="SUSHI"/>
    <property type="match status" value="4"/>
</dbReference>
<keyword evidence="3" id="KW-0677">Repeat</keyword>
<dbReference type="SMART" id="SM00209">
    <property type="entry name" value="TSP1"/>
    <property type="match status" value="1"/>
</dbReference>
<organism evidence="7 8">
    <name type="scientific">Paramuricea clavata</name>
    <name type="common">Red gorgonian</name>
    <name type="synonym">Violescent sea-whip</name>
    <dbReference type="NCBI Taxonomy" id="317549"/>
    <lineage>
        <taxon>Eukaryota</taxon>
        <taxon>Metazoa</taxon>
        <taxon>Cnidaria</taxon>
        <taxon>Anthozoa</taxon>
        <taxon>Octocorallia</taxon>
        <taxon>Malacalcyonacea</taxon>
        <taxon>Plexauridae</taxon>
        <taxon>Paramuricea</taxon>
    </lineage>
</organism>
<protein>
    <submittedName>
        <fullName evidence="7">Uncharacterized protein</fullName>
    </submittedName>
</protein>
<dbReference type="CDD" id="cd00033">
    <property type="entry name" value="CCP"/>
    <property type="match status" value="6"/>
</dbReference>
<evidence type="ECO:0000256" key="6">
    <source>
        <dbReference type="PROSITE-ProRule" id="PRU00302"/>
    </source>
</evidence>
<proteinExistence type="predicted"/>
<evidence type="ECO:0000256" key="4">
    <source>
        <dbReference type="ARBA" id="ARBA00023157"/>
    </source>
</evidence>
<feature type="disulfide bond" evidence="6">
    <location>
        <begin position="328"/>
        <end position="355"/>
    </location>
</feature>
<dbReference type="AlphaFoldDB" id="A0A6S7JLN1"/>
<keyword evidence="2" id="KW-0732">Signal</keyword>
<dbReference type="SMART" id="SM00032">
    <property type="entry name" value="CCP"/>
    <property type="match status" value="6"/>
</dbReference>
<dbReference type="InterPro" id="IPR000436">
    <property type="entry name" value="Sushi_SCR_CCP_dom"/>
</dbReference>
<evidence type="ECO:0000256" key="3">
    <source>
        <dbReference type="ARBA" id="ARBA00022737"/>
    </source>
</evidence>
<evidence type="ECO:0000313" key="8">
    <source>
        <dbReference type="Proteomes" id="UP001152795"/>
    </source>
</evidence>
<dbReference type="InterPro" id="IPR000884">
    <property type="entry name" value="TSP1_rpt"/>
</dbReference>
<dbReference type="SUPFAM" id="SSF49464">
    <property type="entry name" value="Carboxypeptidase regulatory domain-like"/>
    <property type="match status" value="1"/>
</dbReference>
<dbReference type="Pfam" id="PF00090">
    <property type="entry name" value="TSP_1"/>
    <property type="match status" value="1"/>
</dbReference>
<evidence type="ECO:0000313" key="7">
    <source>
        <dbReference type="EMBL" id="CAB4031771.1"/>
    </source>
</evidence>
<dbReference type="EMBL" id="CACRXK020017891">
    <property type="protein sequence ID" value="CAB4031771.1"/>
    <property type="molecule type" value="Genomic_DNA"/>
</dbReference>
<feature type="disulfide bond" evidence="6">
    <location>
        <begin position="157"/>
        <end position="184"/>
    </location>
</feature>
<comment type="caution">
    <text evidence="7">The sequence shown here is derived from an EMBL/GenBank/DDBJ whole genome shotgun (WGS) entry which is preliminary data.</text>
</comment>
<dbReference type="SUPFAM" id="SSF82895">
    <property type="entry name" value="TSP-1 type 1 repeat"/>
    <property type="match status" value="1"/>
</dbReference>
<evidence type="ECO:0000256" key="2">
    <source>
        <dbReference type="ARBA" id="ARBA00022729"/>
    </source>
</evidence>
<dbReference type="OrthoDB" id="5804959at2759"/>
<dbReference type="InterPro" id="IPR036383">
    <property type="entry name" value="TSP1_rpt_sf"/>
</dbReference>
<dbReference type="InterPro" id="IPR008969">
    <property type="entry name" value="CarboxyPept-like_regulatory"/>
</dbReference>
<dbReference type="Proteomes" id="UP001152795">
    <property type="component" value="Unassembled WGS sequence"/>
</dbReference>
<keyword evidence="8" id="KW-1185">Reference proteome</keyword>
<keyword evidence="4 6" id="KW-1015">Disulfide bond</keyword>
<evidence type="ECO:0000256" key="5">
    <source>
        <dbReference type="ARBA" id="ARBA00023180"/>
    </source>
</evidence>
<dbReference type="Gene3D" id="2.10.70.10">
    <property type="entry name" value="Complement Module, domain 1"/>
    <property type="match status" value="6"/>
</dbReference>
<dbReference type="PROSITE" id="PS50092">
    <property type="entry name" value="TSP1"/>
    <property type="match status" value="1"/>
</dbReference>